<dbReference type="GO" id="GO:0046872">
    <property type="term" value="F:metal ion binding"/>
    <property type="evidence" value="ECO:0007669"/>
    <property type="project" value="UniProtKB-KW"/>
</dbReference>
<sequence length="114" mass="12160">MWRQYGWVVLIGVMGLAVPSGFAGQGFQRVTLHIEGMTCGACVKDVKAALAKVPGVSTVEITVGKKWGFLSDYADARALVTYDPDKAGVEALVKAVEAASSPLSAYKTRVLQER</sequence>
<dbReference type="RefSeq" id="WP_218055286.1">
    <property type="nucleotide sequence ID" value="NZ_CZQA01000001.1"/>
</dbReference>
<proteinExistence type="predicted"/>
<dbReference type="AlphaFoldDB" id="A0A0S4L3C4"/>
<keyword evidence="4" id="KW-1185">Reference proteome</keyword>
<protein>
    <submittedName>
        <fullName evidence="3">Putative Mercuric transport protein periplasmic component</fullName>
    </submittedName>
</protein>
<accession>A0A0S4L3C4</accession>
<dbReference type="InterPro" id="IPR036163">
    <property type="entry name" value="HMA_dom_sf"/>
</dbReference>
<reference evidence="3 4" key="1">
    <citation type="submission" date="2015-10" db="EMBL/GenBank/DDBJ databases">
        <authorList>
            <person name="Gilbert D.G."/>
        </authorList>
    </citation>
    <scope>NUCLEOTIDE SEQUENCE [LARGE SCALE GENOMIC DNA]</scope>
    <source>
        <strain evidence="3">COMA1</strain>
    </source>
</reference>
<gene>
    <name evidence="3" type="ORF">COMA1_10379</name>
</gene>
<dbReference type="Proteomes" id="UP000199032">
    <property type="component" value="Unassembled WGS sequence"/>
</dbReference>
<evidence type="ECO:0000313" key="4">
    <source>
        <dbReference type="Proteomes" id="UP000199032"/>
    </source>
</evidence>
<dbReference type="STRING" id="1742972.COMA1_10379"/>
<organism evidence="3 4">
    <name type="scientific">Candidatus Nitrospira nitrosa</name>
    <dbReference type="NCBI Taxonomy" id="1742972"/>
    <lineage>
        <taxon>Bacteria</taxon>
        <taxon>Pseudomonadati</taxon>
        <taxon>Nitrospirota</taxon>
        <taxon>Nitrospiria</taxon>
        <taxon>Nitrospirales</taxon>
        <taxon>Nitrospiraceae</taxon>
        <taxon>Nitrospira</taxon>
    </lineage>
</organism>
<name>A0A0S4L3C4_9BACT</name>
<dbReference type="PROSITE" id="PS01047">
    <property type="entry name" value="HMA_1"/>
    <property type="match status" value="1"/>
</dbReference>
<dbReference type="InterPro" id="IPR006121">
    <property type="entry name" value="HMA_dom"/>
</dbReference>
<evidence type="ECO:0000259" key="2">
    <source>
        <dbReference type="PROSITE" id="PS50846"/>
    </source>
</evidence>
<dbReference type="SUPFAM" id="SSF55008">
    <property type="entry name" value="HMA, heavy metal-associated domain"/>
    <property type="match status" value="1"/>
</dbReference>
<dbReference type="CDD" id="cd00371">
    <property type="entry name" value="HMA"/>
    <property type="match status" value="1"/>
</dbReference>
<dbReference type="Gene3D" id="3.30.70.100">
    <property type="match status" value="1"/>
</dbReference>
<dbReference type="PRINTS" id="PR00946">
    <property type="entry name" value="HGSCAVENGER"/>
</dbReference>
<dbReference type="PROSITE" id="PS50846">
    <property type="entry name" value="HMA_2"/>
    <property type="match status" value="1"/>
</dbReference>
<keyword evidence="1" id="KW-0479">Metal-binding</keyword>
<dbReference type="InterPro" id="IPR017969">
    <property type="entry name" value="Heavy-metal-associated_CS"/>
</dbReference>
<dbReference type="EMBL" id="CZQA01000001">
    <property type="protein sequence ID" value="CUS32021.1"/>
    <property type="molecule type" value="Genomic_DNA"/>
</dbReference>
<dbReference type="Pfam" id="PF00403">
    <property type="entry name" value="HMA"/>
    <property type="match status" value="1"/>
</dbReference>
<feature type="domain" description="HMA" evidence="2">
    <location>
        <begin position="28"/>
        <end position="104"/>
    </location>
</feature>
<dbReference type="InterPro" id="IPR001802">
    <property type="entry name" value="MerP/CopZ"/>
</dbReference>
<evidence type="ECO:0000313" key="3">
    <source>
        <dbReference type="EMBL" id="CUS32021.1"/>
    </source>
</evidence>
<evidence type="ECO:0000256" key="1">
    <source>
        <dbReference type="ARBA" id="ARBA00022723"/>
    </source>
</evidence>